<accession>A0ABU2MW83</accession>
<organism evidence="1 2">
    <name type="scientific">Streptomyces litchfieldiae</name>
    <dbReference type="NCBI Taxonomy" id="3075543"/>
    <lineage>
        <taxon>Bacteria</taxon>
        <taxon>Bacillati</taxon>
        <taxon>Actinomycetota</taxon>
        <taxon>Actinomycetes</taxon>
        <taxon>Kitasatosporales</taxon>
        <taxon>Streptomycetaceae</taxon>
        <taxon>Streptomyces</taxon>
    </lineage>
</organism>
<protein>
    <submittedName>
        <fullName evidence="1">Uncharacterized protein</fullName>
    </submittedName>
</protein>
<sequence>MPDWTYHPLRGAAARLLGERRSQRAALRALATIGSLPGGGRLIAWGFGHRHPPAALAGTVAGVAVRARLGALVPPGLARDAVRAFPPLGAGLVVVAPVGAADVPVVRRAGVSRWWSAPPGRTARPWPGRWPRMSTRSPWGRSPVCCM</sequence>
<reference evidence="2" key="1">
    <citation type="submission" date="2023-07" db="EMBL/GenBank/DDBJ databases">
        <title>30 novel species of actinomycetes from the DSMZ collection.</title>
        <authorList>
            <person name="Nouioui I."/>
        </authorList>
    </citation>
    <scope>NUCLEOTIDE SEQUENCE [LARGE SCALE GENOMIC DNA]</scope>
    <source>
        <strain evidence="2">DSM 44938</strain>
    </source>
</reference>
<dbReference type="RefSeq" id="WP_311707039.1">
    <property type="nucleotide sequence ID" value="NZ_JAVREL010000017.1"/>
</dbReference>
<keyword evidence="2" id="KW-1185">Reference proteome</keyword>
<evidence type="ECO:0000313" key="1">
    <source>
        <dbReference type="EMBL" id="MDT0345902.1"/>
    </source>
</evidence>
<proteinExistence type="predicted"/>
<evidence type="ECO:0000313" key="2">
    <source>
        <dbReference type="Proteomes" id="UP001183246"/>
    </source>
</evidence>
<dbReference type="EMBL" id="JAVREL010000017">
    <property type="protein sequence ID" value="MDT0345902.1"/>
    <property type="molecule type" value="Genomic_DNA"/>
</dbReference>
<comment type="caution">
    <text evidence="1">The sequence shown here is derived from an EMBL/GenBank/DDBJ whole genome shotgun (WGS) entry which is preliminary data.</text>
</comment>
<gene>
    <name evidence="1" type="ORF">RM590_25425</name>
</gene>
<dbReference type="Proteomes" id="UP001183246">
    <property type="component" value="Unassembled WGS sequence"/>
</dbReference>
<name>A0ABU2MW83_9ACTN</name>